<gene>
    <name evidence="8" type="ORF">BJ212DRAFT_1344724</name>
</gene>
<dbReference type="InterPro" id="IPR001338">
    <property type="entry name" value="Class_I_Hydrophobin"/>
</dbReference>
<dbReference type="EMBL" id="JABBWG010000010">
    <property type="protein sequence ID" value="KAG1819209.1"/>
    <property type="molecule type" value="Genomic_DNA"/>
</dbReference>
<evidence type="ECO:0000313" key="9">
    <source>
        <dbReference type="Proteomes" id="UP000807769"/>
    </source>
</evidence>
<comment type="caution">
    <text evidence="8">The sequence shown here is derived from an EMBL/GenBank/DDBJ whole genome shotgun (WGS) entry which is preliminary data.</text>
</comment>
<keyword evidence="9" id="KW-1185">Reference proteome</keyword>
<keyword evidence="5 6" id="KW-1015">Disulfide bond</keyword>
<dbReference type="SMART" id="SM00075">
    <property type="entry name" value="HYDRO"/>
    <property type="match status" value="1"/>
</dbReference>
<evidence type="ECO:0000256" key="5">
    <source>
        <dbReference type="ARBA" id="ARBA00023157"/>
    </source>
</evidence>
<dbReference type="GeneID" id="64629289"/>
<sequence length="263" mass="27700">MVPFIHYNSTQLTAYKTLLSSNQPVLPQLSLSSFIFFLDSSSPQDTKNIMKFASVLALAVTAAVVSAETNADRMARGLPPLAPARRGTPVARAKRTAPSGGSGQCNTGTIQCCDSVTNSGHGSSLDELLSLLKIDTPVDTPCGVSCSPISAIGGSSGANCNQEPVCCENNSYNGLVNIGCSPSAFVPYHSCIHTLIPATISQHLVKKSPHSVFGSMPVHVPLFFSRLIHIKVAYSTLSAALDFSPSPGIAFVIVLLRFCSLMQ</sequence>
<dbReference type="Proteomes" id="UP000807769">
    <property type="component" value="Unassembled WGS sequence"/>
</dbReference>
<dbReference type="OrthoDB" id="4225815at2759"/>
<keyword evidence="3 6" id="KW-0134">Cell wall</keyword>
<evidence type="ECO:0000256" key="6">
    <source>
        <dbReference type="RuleBase" id="RU365009"/>
    </source>
</evidence>
<proteinExistence type="inferred from homology"/>
<evidence type="ECO:0000256" key="1">
    <source>
        <dbReference type="ARBA" id="ARBA00004191"/>
    </source>
</evidence>
<evidence type="ECO:0000256" key="2">
    <source>
        <dbReference type="ARBA" id="ARBA00010446"/>
    </source>
</evidence>
<reference evidence="8" key="1">
    <citation type="journal article" date="2020" name="New Phytol.">
        <title>Comparative genomics reveals dynamic genome evolution in host specialist ectomycorrhizal fungi.</title>
        <authorList>
            <person name="Lofgren L.A."/>
            <person name="Nguyen N.H."/>
            <person name="Vilgalys R."/>
            <person name="Ruytinx J."/>
            <person name="Liao H.L."/>
            <person name="Branco S."/>
            <person name="Kuo A."/>
            <person name="LaButti K."/>
            <person name="Lipzen A."/>
            <person name="Andreopoulos W."/>
            <person name="Pangilinan J."/>
            <person name="Riley R."/>
            <person name="Hundley H."/>
            <person name="Na H."/>
            <person name="Barry K."/>
            <person name="Grigoriev I.V."/>
            <person name="Stajich J.E."/>
            <person name="Kennedy P.G."/>
        </authorList>
    </citation>
    <scope>NUCLEOTIDE SEQUENCE</scope>
    <source>
        <strain evidence="8">MN1</strain>
    </source>
</reference>
<dbReference type="CDD" id="cd23507">
    <property type="entry name" value="hydrophobin_I"/>
    <property type="match status" value="1"/>
</dbReference>
<evidence type="ECO:0000256" key="4">
    <source>
        <dbReference type="ARBA" id="ARBA00022525"/>
    </source>
</evidence>
<organism evidence="8 9">
    <name type="scientific">Suillus subaureus</name>
    <dbReference type="NCBI Taxonomy" id="48587"/>
    <lineage>
        <taxon>Eukaryota</taxon>
        <taxon>Fungi</taxon>
        <taxon>Dikarya</taxon>
        <taxon>Basidiomycota</taxon>
        <taxon>Agaricomycotina</taxon>
        <taxon>Agaricomycetes</taxon>
        <taxon>Agaricomycetidae</taxon>
        <taxon>Boletales</taxon>
        <taxon>Suillineae</taxon>
        <taxon>Suillaceae</taxon>
        <taxon>Suillus</taxon>
    </lineage>
</organism>
<dbReference type="Pfam" id="PF01185">
    <property type="entry name" value="Hydrophobin"/>
    <property type="match status" value="1"/>
</dbReference>
<dbReference type="GO" id="GO:0005199">
    <property type="term" value="F:structural constituent of cell wall"/>
    <property type="evidence" value="ECO:0007669"/>
    <property type="project" value="InterPro"/>
</dbReference>
<comment type="similarity">
    <text evidence="2 6">Belongs to the fungal hydrophobin family.</text>
</comment>
<evidence type="ECO:0000256" key="7">
    <source>
        <dbReference type="SAM" id="MobiDB-lite"/>
    </source>
</evidence>
<evidence type="ECO:0000313" key="8">
    <source>
        <dbReference type="EMBL" id="KAG1819209.1"/>
    </source>
</evidence>
<dbReference type="RefSeq" id="XP_041194886.1">
    <property type="nucleotide sequence ID" value="XM_041335272.1"/>
</dbReference>
<name>A0A9P7JEZ2_9AGAM</name>
<feature type="region of interest" description="Disordered" evidence="7">
    <location>
        <begin position="77"/>
        <end position="104"/>
    </location>
</feature>
<keyword evidence="6" id="KW-0732">Signal</keyword>
<accession>A0A9P7JEZ2</accession>
<comment type="subcellular location">
    <subcellularLocation>
        <location evidence="1 6">Secreted</location>
        <location evidence="1 6">Cell wall</location>
    </subcellularLocation>
</comment>
<dbReference type="AlphaFoldDB" id="A0A9P7JEZ2"/>
<keyword evidence="4 6" id="KW-0964">Secreted</keyword>
<evidence type="ECO:0000256" key="3">
    <source>
        <dbReference type="ARBA" id="ARBA00022512"/>
    </source>
</evidence>
<protein>
    <recommendedName>
        <fullName evidence="6">Hydrophobin</fullName>
    </recommendedName>
</protein>
<dbReference type="GO" id="GO:0009277">
    <property type="term" value="C:fungal-type cell wall"/>
    <property type="evidence" value="ECO:0007669"/>
    <property type="project" value="InterPro"/>
</dbReference>